<gene>
    <name evidence="10" type="primary">dacA</name>
    <name evidence="12" type="ORF">CSTERTH_05235</name>
</gene>
<keyword evidence="9 10" id="KW-0472">Membrane</keyword>
<dbReference type="InterPro" id="IPR034701">
    <property type="entry name" value="CdaA"/>
</dbReference>
<feature type="transmembrane region" description="Helical" evidence="10">
    <location>
        <begin position="78"/>
        <end position="96"/>
    </location>
</feature>
<dbReference type="InterPro" id="IPR014046">
    <property type="entry name" value="C-di-AMP_synthase"/>
</dbReference>
<dbReference type="NCBIfam" id="TIGR00159">
    <property type="entry name" value="diadenylate cyclase CdaA"/>
    <property type="match status" value="1"/>
</dbReference>
<keyword evidence="6 10" id="KW-0547">Nucleotide-binding</keyword>
<dbReference type="Proteomes" id="UP000092971">
    <property type="component" value="Chromosome"/>
</dbReference>
<evidence type="ECO:0000256" key="6">
    <source>
        <dbReference type="ARBA" id="ARBA00022741"/>
    </source>
</evidence>
<dbReference type="AlphaFoldDB" id="A0A1B1YCJ6"/>
<evidence type="ECO:0000256" key="9">
    <source>
        <dbReference type="ARBA" id="ARBA00023136"/>
    </source>
</evidence>
<dbReference type="Gene3D" id="3.40.1700.10">
    <property type="entry name" value="DNA integrity scanning protein, DisA, N-terminal domain"/>
    <property type="match status" value="1"/>
</dbReference>
<evidence type="ECO:0000313" key="13">
    <source>
        <dbReference type="Proteomes" id="UP000092971"/>
    </source>
</evidence>
<reference evidence="12 13" key="1">
    <citation type="submission" date="2016-02" db="EMBL/GenBank/DDBJ databases">
        <title>Comparison of Clostridium stercorarium subspecies using comparative genomics and transcriptomics.</title>
        <authorList>
            <person name="Schellenberg J."/>
            <person name="Thallinger G."/>
            <person name="Levin D.B."/>
            <person name="Zhang X."/>
            <person name="Alvare G."/>
            <person name="Fristensky B."/>
            <person name="Sparling R."/>
        </authorList>
    </citation>
    <scope>NUCLEOTIDE SEQUENCE [LARGE SCALE GENOMIC DNA]</scope>
    <source>
        <strain evidence="12 13">DSM 2910</strain>
    </source>
</reference>
<dbReference type="PANTHER" id="PTHR34185:SF1">
    <property type="entry name" value="DIADENYLATE CYCLASE"/>
    <property type="match status" value="1"/>
</dbReference>
<evidence type="ECO:0000256" key="10">
    <source>
        <dbReference type="HAMAP-Rule" id="MF_01499"/>
    </source>
</evidence>
<feature type="transmembrane region" description="Helical" evidence="10">
    <location>
        <begin position="55"/>
        <end position="72"/>
    </location>
</feature>
<dbReference type="GO" id="GO:0004016">
    <property type="term" value="F:adenylate cyclase activity"/>
    <property type="evidence" value="ECO:0007669"/>
    <property type="project" value="UniProtKB-UniRule"/>
</dbReference>
<feature type="transmembrane region" description="Helical" evidence="10">
    <location>
        <begin position="26"/>
        <end position="43"/>
    </location>
</feature>
<keyword evidence="2 10" id="KW-1003">Cell membrane</keyword>
<evidence type="ECO:0000256" key="2">
    <source>
        <dbReference type="ARBA" id="ARBA00022475"/>
    </source>
</evidence>
<comment type="subunit">
    <text evidence="10">Probably a homodimer.</text>
</comment>
<dbReference type="InterPro" id="IPR003390">
    <property type="entry name" value="DNA_integrity_scan_DisA_N"/>
</dbReference>
<organism evidence="12 13">
    <name type="scientific">Thermoclostridium stercorarium subsp. thermolacticum DSM 2910</name>
    <dbReference type="NCBI Taxonomy" id="1121336"/>
    <lineage>
        <taxon>Bacteria</taxon>
        <taxon>Bacillati</taxon>
        <taxon>Bacillota</taxon>
        <taxon>Clostridia</taxon>
        <taxon>Eubacteriales</taxon>
        <taxon>Oscillospiraceae</taxon>
        <taxon>Thermoclostridium</taxon>
    </lineage>
</organism>
<dbReference type="SUPFAM" id="SSF143597">
    <property type="entry name" value="YojJ-like"/>
    <property type="match status" value="1"/>
</dbReference>
<comment type="similarity">
    <text evidence="10">Belongs to the adenylate cyclase family. DacA/CdaA subfamily.</text>
</comment>
<name>A0A1B1YCJ6_THEST</name>
<comment type="caution">
    <text evidence="10">Lacks conserved residue(s) required for the propagation of feature annotation.</text>
</comment>
<keyword evidence="3 10" id="KW-0808">Transferase</keyword>
<dbReference type="PROSITE" id="PS51794">
    <property type="entry name" value="DAC"/>
    <property type="match status" value="1"/>
</dbReference>
<accession>A0A1B1YCJ6</accession>
<dbReference type="Pfam" id="PF02457">
    <property type="entry name" value="DAC"/>
    <property type="match status" value="1"/>
</dbReference>
<dbReference type="GO" id="GO:0005524">
    <property type="term" value="F:ATP binding"/>
    <property type="evidence" value="ECO:0007669"/>
    <property type="project" value="UniProtKB-UniRule"/>
</dbReference>
<keyword evidence="5 10" id="KW-0548">Nucleotidyltransferase</keyword>
<comment type="function">
    <text evidence="10">Catalyzes the condensation of 2 ATP molecules into cyclic di-AMP (c-di-AMP), a second messenger used to regulate differing processes in different bacteria.</text>
</comment>
<dbReference type="PIRSF" id="PIRSF004793">
    <property type="entry name" value="UCP004793"/>
    <property type="match status" value="1"/>
</dbReference>
<evidence type="ECO:0000259" key="11">
    <source>
        <dbReference type="PROSITE" id="PS51794"/>
    </source>
</evidence>
<evidence type="ECO:0000256" key="3">
    <source>
        <dbReference type="ARBA" id="ARBA00022679"/>
    </source>
</evidence>
<dbReference type="EMBL" id="CP014672">
    <property type="protein sequence ID" value="ANW98485.1"/>
    <property type="molecule type" value="Genomic_DNA"/>
</dbReference>
<keyword evidence="7 10" id="KW-0067">ATP-binding</keyword>
<dbReference type="OrthoDB" id="9807385at2"/>
<dbReference type="GO" id="GO:0106408">
    <property type="term" value="F:diadenylate cyclase activity"/>
    <property type="evidence" value="ECO:0007669"/>
    <property type="project" value="UniProtKB-EC"/>
</dbReference>
<sequence>MADISNVREFFILIGNYLGLEKPLDFFLMIIDIGIISYIVYKVIQLVRETRAMQLVKGILIIVIGLKVAQLIGLKTVAFILEGAISLLGFSLIVIFQPELRRGLEKIGNSGFQNLLPLDSDEDQLRTTAAIEEIVKCCTHLSQEYIGALIVIERNTKIGDVINTGTQMDAIISYELLTNIFTPNTPLHDGAVIIRNNKIKAAGCYLPLTENTTLSKELGTRHRAALGITEVSDAISIVVSEESGKISYAHNGNLTRNLTPDTLRKALYRFLIDKNTNKKRFWFRKVKTND</sequence>
<dbReference type="RefSeq" id="WP_015358792.1">
    <property type="nucleotide sequence ID" value="NZ_CP014672.1"/>
</dbReference>
<keyword evidence="4 10" id="KW-0812">Transmembrane</keyword>
<dbReference type="EC" id="2.7.7.85" evidence="10"/>
<dbReference type="InterPro" id="IPR036888">
    <property type="entry name" value="DNA_integrity_DisA_N_sf"/>
</dbReference>
<proteinExistence type="inferred from homology"/>
<evidence type="ECO:0000256" key="7">
    <source>
        <dbReference type="ARBA" id="ARBA00022840"/>
    </source>
</evidence>
<dbReference type="PANTHER" id="PTHR34185">
    <property type="entry name" value="DIADENYLATE CYCLASE"/>
    <property type="match status" value="1"/>
</dbReference>
<evidence type="ECO:0000256" key="1">
    <source>
        <dbReference type="ARBA" id="ARBA00000877"/>
    </source>
</evidence>
<dbReference type="GO" id="GO:0006171">
    <property type="term" value="P:cAMP biosynthetic process"/>
    <property type="evidence" value="ECO:0007669"/>
    <property type="project" value="InterPro"/>
</dbReference>
<dbReference type="FunFam" id="3.40.1700.10:FF:000002">
    <property type="entry name" value="Diadenylate cyclase"/>
    <property type="match status" value="1"/>
</dbReference>
<comment type="catalytic activity">
    <reaction evidence="1 10">
        <text>2 ATP = 3',3'-c-di-AMP + 2 diphosphate</text>
        <dbReference type="Rhea" id="RHEA:35655"/>
        <dbReference type="ChEBI" id="CHEBI:30616"/>
        <dbReference type="ChEBI" id="CHEBI:33019"/>
        <dbReference type="ChEBI" id="CHEBI:71500"/>
        <dbReference type="EC" id="2.7.7.85"/>
    </reaction>
</comment>
<evidence type="ECO:0000313" key="12">
    <source>
        <dbReference type="EMBL" id="ANW98485.1"/>
    </source>
</evidence>
<protein>
    <recommendedName>
        <fullName evidence="10">Diadenylate cyclase</fullName>
        <shortName evidence="10">DAC</shortName>
        <ecNumber evidence="10">2.7.7.85</ecNumber>
    </recommendedName>
    <alternativeName>
        <fullName evidence="10">Cyclic-di-AMP synthase</fullName>
        <shortName evidence="10">c-di-AMP synthase</shortName>
    </alternativeName>
</protein>
<dbReference type="HAMAP" id="MF_01499">
    <property type="entry name" value="DacA"/>
    <property type="match status" value="1"/>
</dbReference>
<keyword evidence="8 10" id="KW-1133">Transmembrane helix</keyword>
<evidence type="ECO:0000256" key="4">
    <source>
        <dbReference type="ARBA" id="ARBA00022692"/>
    </source>
</evidence>
<feature type="domain" description="DAC" evidence="11">
    <location>
        <begin position="97"/>
        <end position="260"/>
    </location>
</feature>
<evidence type="ECO:0000256" key="8">
    <source>
        <dbReference type="ARBA" id="ARBA00022989"/>
    </source>
</evidence>
<dbReference type="InterPro" id="IPR050338">
    <property type="entry name" value="DisA"/>
</dbReference>
<evidence type="ECO:0000256" key="5">
    <source>
        <dbReference type="ARBA" id="ARBA00022695"/>
    </source>
</evidence>